<gene>
    <name evidence="3" type="ORF">JFL75_18930</name>
</gene>
<keyword evidence="2" id="KW-0413">Isomerase</keyword>
<sequence length="401" mass="47063">MDKAAIRTLREKYEDNLFNSVVPFWERYSLDRENGGYYSCLERDGTVFDTDKFAWMQTREIWTFAKLYNRRDAADEARRRQWLELARSGTEFLKKHGRAPSGDLYFSVDRAGLPLVEPYNIFAEYFFAAGLAEFHRASKEQWAREMAESVYRRAMERKPNPKGIWTKQIGKNRPIKAMGSAMMDIWLAGEMEGIIGEAELNGLIDAAENQIFTLHVDRKEKAVFERVLSDGTHLLSCMEGRLLNPGHALETLWFLMLAVAKRGEQRKVEDIADIMLWCAERGWDEKYGGFFYYQDFKGFPTEKLESDMKLWWVHAEALCAFLLAYKLTGRKEHLEWFTRVDEYIFSHFVDPEYGEWYGYLDRRGEPAFTLKGGKWKGFFHTPRALMACIDWLKEMERNCAE</sequence>
<dbReference type="GO" id="GO:0016853">
    <property type="term" value="F:isomerase activity"/>
    <property type="evidence" value="ECO:0007669"/>
    <property type="project" value="UniProtKB-KW"/>
</dbReference>
<evidence type="ECO:0000256" key="1">
    <source>
        <dbReference type="ARBA" id="ARBA00008558"/>
    </source>
</evidence>
<proteinExistence type="inferred from homology"/>
<reference evidence="3" key="1">
    <citation type="submission" date="2021-01" db="EMBL/GenBank/DDBJ databases">
        <title>Description of Breznakiella homolactica.</title>
        <authorList>
            <person name="Song Y."/>
            <person name="Brune A."/>
        </authorList>
    </citation>
    <scope>NUCLEOTIDE SEQUENCE</scope>
    <source>
        <strain evidence="3">RmG30</strain>
    </source>
</reference>
<evidence type="ECO:0000256" key="2">
    <source>
        <dbReference type="ARBA" id="ARBA00023235"/>
    </source>
</evidence>
<dbReference type="AlphaFoldDB" id="A0A7T7XMF8"/>
<keyword evidence="4" id="KW-1185">Reference proteome</keyword>
<dbReference type="KEGG" id="bhc:JFL75_18930"/>
<dbReference type="RefSeq" id="WP_215626286.1">
    <property type="nucleotide sequence ID" value="NZ_CP067089.2"/>
</dbReference>
<dbReference type="InterPro" id="IPR008928">
    <property type="entry name" value="6-hairpin_glycosidase_sf"/>
</dbReference>
<dbReference type="Pfam" id="PF07221">
    <property type="entry name" value="GlcNAc_2-epim"/>
    <property type="match status" value="1"/>
</dbReference>
<dbReference type="FunFam" id="1.50.10.10:FF:000021">
    <property type="entry name" value="N-acylglucosamine 2-epimerase"/>
    <property type="match status" value="1"/>
</dbReference>
<dbReference type="EMBL" id="CP067089">
    <property type="protein sequence ID" value="QQO08981.1"/>
    <property type="molecule type" value="Genomic_DNA"/>
</dbReference>
<dbReference type="PANTHER" id="PTHR15108">
    <property type="entry name" value="N-ACYLGLUCOSAMINE-2-EPIMERASE"/>
    <property type="match status" value="1"/>
</dbReference>
<protein>
    <submittedName>
        <fullName evidence="3">AGE family epimerase/isomerase</fullName>
    </submittedName>
</protein>
<dbReference type="InterPro" id="IPR012341">
    <property type="entry name" value="6hp_glycosidase-like_sf"/>
</dbReference>
<evidence type="ECO:0000313" key="4">
    <source>
        <dbReference type="Proteomes" id="UP000595917"/>
    </source>
</evidence>
<evidence type="ECO:0000313" key="3">
    <source>
        <dbReference type="EMBL" id="QQO08981.1"/>
    </source>
</evidence>
<dbReference type="InterPro" id="IPR010819">
    <property type="entry name" value="AGE/CE"/>
</dbReference>
<dbReference type="Gene3D" id="1.50.10.10">
    <property type="match status" value="1"/>
</dbReference>
<dbReference type="GO" id="GO:0005975">
    <property type="term" value="P:carbohydrate metabolic process"/>
    <property type="evidence" value="ECO:0007669"/>
    <property type="project" value="InterPro"/>
</dbReference>
<dbReference type="SUPFAM" id="SSF48208">
    <property type="entry name" value="Six-hairpin glycosidases"/>
    <property type="match status" value="1"/>
</dbReference>
<comment type="similarity">
    <text evidence="1">Belongs to the N-acylglucosamine 2-epimerase family.</text>
</comment>
<dbReference type="Proteomes" id="UP000595917">
    <property type="component" value="Chromosome"/>
</dbReference>
<organism evidence="3 4">
    <name type="scientific">Breznakiella homolactica</name>
    <dbReference type="NCBI Taxonomy" id="2798577"/>
    <lineage>
        <taxon>Bacteria</taxon>
        <taxon>Pseudomonadati</taxon>
        <taxon>Spirochaetota</taxon>
        <taxon>Spirochaetia</taxon>
        <taxon>Spirochaetales</taxon>
        <taxon>Breznakiellaceae</taxon>
        <taxon>Breznakiella</taxon>
    </lineage>
</organism>
<name>A0A7T7XMF8_9SPIR</name>
<accession>A0A7T7XMF8</accession>